<evidence type="ECO:0008006" key="5">
    <source>
        <dbReference type="Google" id="ProtNLM"/>
    </source>
</evidence>
<dbReference type="Proteomes" id="UP000643525">
    <property type="component" value="Unassembled WGS sequence"/>
</dbReference>
<proteinExistence type="predicted"/>
<keyword evidence="2" id="KW-1133">Transmembrane helix</keyword>
<keyword evidence="4" id="KW-1185">Reference proteome</keyword>
<feature type="region of interest" description="Disordered" evidence="1">
    <location>
        <begin position="178"/>
        <end position="221"/>
    </location>
</feature>
<dbReference type="InterPro" id="IPR020835">
    <property type="entry name" value="Catalase_sf"/>
</dbReference>
<keyword evidence="2" id="KW-0812">Transmembrane</keyword>
<dbReference type="RefSeq" id="WP_192595387.1">
    <property type="nucleotide sequence ID" value="NZ_BAAALJ010000024.1"/>
</dbReference>
<dbReference type="SUPFAM" id="SSF56634">
    <property type="entry name" value="Heme-dependent catalase-like"/>
    <property type="match status" value="1"/>
</dbReference>
<reference evidence="3 4" key="1">
    <citation type="submission" date="2020-10" db="EMBL/GenBank/DDBJ databases">
        <title>Sequencing the genomes of 1000 actinobacteria strains.</title>
        <authorList>
            <person name="Klenk H.-P."/>
        </authorList>
    </citation>
    <scope>NUCLEOTIDE SEQUENCE [LARGE SCALE GENOMIC DNA]</scope>
    <source>
        <strain evidence="3 4">DSM 15666</strain>
    </source>
</reference>
<evidence type="ECO:0000256" key="2">
    <source>
        <dbReference type="SAM" id="Phobius"/>
    </source>
</evidence>
<dbReference type="EMBL" id="JADBED010000001">
    <property type="protein sequence ID" value="MBE1524363.1"/>
    <property type="molecule type" value="Genomic_DNA"/>
</dbReference>
<accession>A0ABR9JEJ8</accession>
<sequence length="240" mass="25180">MGTRQTPITLTSGAGTALFGAAGIAVGLGFAALAAVRRNRPIHSVGTVVSGRLVIDAPGTTGSALFDAVGETPLIARLSRSASWPVQLPDIMGLALRIPGGGHSGGPADLLFASTGTGRLTRYMLQLRTSTASGPLTTMFPLVGSQGNIVFRLDPDRDPESRHRYQLSCSRNSGPWSVLGGVSLEPSREPTQRSNDPAGPDDPELRFRPVAQPPTGLSTPAWLRGVRGPAYAISRRVWHA</sequence>
<protein>
    <recommendedName>
        <fullName evidence="5">Phosphodiesterase</fullName>
    </recommendedName>
</protein>
<gene>
    <name evidence="3" type="ORF">H4W27_001481</name>
</gene>
<organism evidence="3 4">
    <name type="scientific">Nesterenkonia lutea</name>
    <dbReference type="NCBI Taxonomy" id="272919"/>
    <lineage>
        <taxon>Bacteria</taxon>
        <taxon>Bacillati</taxon>
        <taxon>Actinomycetota</taxon>
        <taxon>Actinomycetes</taxon>
        <taxon>Micrococcales</taxon>
        <taxon>Micrococcaceae</taxon>
        <taxon>Nesterenkonia</taxon>
    </lineage>
</organism>
<evidence type="ECO:0000313" key="3">
    <source>
        <dbReference type="EMBL" id="MBE1524363.1"/>
    </source>
</evidence>
<comment type="caution">
    <text evidence="3">The sequence shown here is derived from an EMBL/GenBank/DDBJ whole genome shotgun (WGS) entry which is preliminary data.</text>
</comment>
<keyword evidence="2" id="KW-0472">Membrane</keyword>
<feature type="transmembrane region" description="Helical" evidence="2">
    <location>
        <begin position="12"/>
        <end position="36"/>
    </location>
</feature>
<name>A0ABR9JEJ8_9MICC</name>
<evidence type="ECO:0000313" key="4">
    <source>
        <dbReference type="Proteomes" id="UP000643525"/>
    </source>
</evidence>
<evidence type="ECO:0000256" key="1">
    <source>
        <dbReference type="SAM" id="MobiDB-lite"/>
    </source>
</evidence>